<feature type="region of interest" description="Disordered" evidence="13">
    <location>
        <begin position="1"/>
        <end position="114"/>
    </location>
</feature>
<evidence type="ECO:0000256" key="3">
    <source>
        <dbReference type="ARBA" id="ARBA00021257"/>
    </source>
</evidence>
<dbReference type="InterPro" id="IPR000210">
    <property type="entry name" value="BTB/POZ_dom"/>
</dbReference>
<dbReference type="Proteomes" id="UP000044602">
    <property type="component" value="Unassembled WGS sequence"/>
</dbReference>
<dbReference type="PRINTS" id="PR00503">
    <property type="entry name" value="BROMODOMAIN"/>
</dbReference>
<dbReference type="Pfam" id="PF03839">
    <property type="entry name" value="Sec62"/>
    <property type="match status" value="1"/>
</dbReference>
<dbReference type="InterPro" id="IPR001487">
    <property type="entry name" value="Bromodomain"/>
</dbReference>
<dbReference type="InterPro" id="IPR011333">
    <property type="entry name" value="SKP1/BTB/POZ_sf"/>
</dbReference>
<evidence type="ECO:0000256" key="8">
    <source>
        <dbReference type="ARBA" id="ARBA00022989"/>
    </source>
</evidence>
<dbReference type="STRING" id="100787.A0A0G4KZ75"/>
<feature type="compositionally biased region" description="Pro residues" evidence="13">
    <location>
        <begin position="84"/>
        <end position="97"/>
    </location>
</feature>
<dbReference type="Pfam" id="PF00439">
    <property type="entry name" value="Bromodomain"/>
    <property type="match status" value="1"/>
</dbReference>
<feature type="compositionally biased region" description="Polar residues" evidence="13">
    <location>
        <begin position="410"/>
        <end position="423"/>
    </location>
</feature>
<dbReference type="NCBIfam" id="TIGR00869">
    <property type="entry name" value="sec62"/>
    <property type="match status" value="1"/>
</dbReference>
<gene>
    <name evidence="17" type="ORF">BN1708_011338</name>
</gene>
<dbReference type="EMBL" id="CVQH01006113">
    <property type="protein sequence ID" value="CRK15069.1"/>
    <property type="molecule type" value="Genomic_DNA"/>
</dbReference>
<dbReference type="PROSITE" id="PS50014">
    <property type="entry name" value="BROMODOMAIN_2"/>
    <property type="match status" value="1"/>
</dbReference>
<reference evidence="17 18" key="1">
    <citation type="submission" date="2015-05" db="EMBL/GenBank/DDBJ databases">
        <authorList>
            <person name="Wang D.B."/>
            <person name="Wang M."/>
        </authorList>
    </citation>
    <scope>NUCLEOTIDE SEQUENCE [LARGE SCALE GENOMIC DNA]</scope>
    <source>
        <strain evidence="17">VL1</strain>
    </source>
</reference>
<dbReference type="Pfam" id="PF00651">
    <property type="entry name" value="BTB"/>
    <property type="match status" value="1"/>
</dbReference>
<evidence type="ECO:0000256" key="4">
    <source>
        <dbReference type="ARBA" id="ARBA00022448"/>
    </source>
</evidence>
<keyword evidence="10 12" id="KW-0103">Bromodomain</keyword>
<evidence type="ECO:0000256" key="9">
    <source>
        <dbReference type="ARBA" id="ARBA00023010"/>
    </source>
</evidence>
<feature type="domain" description="BTB" evidence="16">
    <location>
        <begin position="457"/>
        <end position="527"/>
    </location>
</feature>
<protein>
    <recommendedName>
        <fullName evidence="3">Translocation protein SEC62</fullName>
    </recommendedName>
</protein>
<comment type="subcellular location">
    <subcellularLocation>
        <location evidence="1">Endoplasmic reticulum membrane</location>
        <topology evidence="1">Multi-pass membrane protein</topology>
    </subcellularLocation>
</comment>
<keyword evidence="11 14" id="KW-0472">Membrane</keyword>
<dbReference type="Gene3D" id="1.20.920.10">
    <property type="entry name" value="Bromodomain-like"/>
    <property type="match status" value="1"/>
</dbReference>
<feature type="compositionally biased region" description="Low complexity" evidence="13">
    <location>
        <begin position="54"/>
        <end position="80"/>
    </location>
</feature>
<keyword evidence="8 14" id="KW-1133">Transmembrane helix</keyword>
<evidence type="ECO:0000256" key="13">
    <source>
        <dbReference type="SAM" id="MobiDB-lite"/>
    </source>
</evidence>
<evidence type="ECO:0000256" key="5">
    <source>
        <dbReference type="ARBA" id="ARBA00022692"/>
    </source>
</evidence>
<feature type="transmembrane region" description="Helical" evidence="14">
    <location>
        <begin position="258"/>
        <end position="276"/>
    </location>
</feature>
<dbReference type="InterPro" id="IPR011553">
    <property type="entry name" value="Sec62_asco"/>
</dbReference>
<evidence type="ECO:0000256" key="11">
    <source>
        <dbReference type="ARBA" id="ARBA00023136"/>
    </source>
</evidence>
<keyword evidence="4" id="KW-0813">Transport</keyword>
<evidence type="ECO:0000256" key="10">
    <source>
        <dbReference type="ARBA" id="ARBA00023117"/>
    </source>
</evidence>
<dbReference type="PANTHER" id="PTHR12443:SF9">
    <property type="entry name" value="TRANSLOCATION PROTEIN SEC62"/>
    <property type="match status" value="1"/>
</dbReference>
<dbReference type="GO" id="GO:0031204">
    <property type="term" value="P:post-translational protein targeting to membrane, translocation"/>
    <property type="evidence" value="ECO:0007669"/>
    <property type="project" value="TreeGrafter"/>
</dbReference>
<keyword evidence="5 14" id="KW-0812">Transmembrane</keyword>
<dbReference type="GO" id="GO:0006325">
    <property type="term" value="P:chromatin organization"/>
    <property type="evidence" value="ECO:0007669"/>
    <property type="project" value="UniProtKB-ARBA"/>
</dbReference>
<evidence type="ECO:0000259" key="15">
    <source>
        <dbReference type="PROSITE" id="PS50014"/>
    </source>
</evidence>
<dbReference type="InterPro" id="IPR004728">
    <property type="entry name" value="Sec62"/>
</dbReference>
<evidence type="ECO:0000313" key="18">
    <source>
        <dbReference type="Proteomes" id="UP000044602"/>
    </source>
</evidence>
<evidence type="ECO:0000256" key="7">
    <source>
        <dbReference type="ARBA" id="ARBA00022927"/>
    </source>
</evidence>
<keyword evidence="18" id="KW-1185">Reference proteome</keyword>
<feature type="compositionally biased region" description="Pro residues" evidence="13">
    <location>
        <begin position="1"/>
        <end position="11"/>
    </location>
</feature>
<feature type="transmembrane region" description="Helical" evidence="14">
    <location>
        <begin position="288"/>
        <end position="316"/>
    </location>
</feature>
<comment type="similarity">
    <text evidence="2">Belongs to the SEC62 family.</text>
</comment>
<organism evidence="17 18">
    <name type="scientific">Verticillium longisporum</name>
    <name type="common">Verticillium dahliae var. longisporum</name>
    <dbReference type="NCBI Taxonomy" id="100787"/>
    <lineage>
        <taxon>Eukaryota</taxon>
        <taxon>Fungi</taxon>
        <taxon>Dikarya</taxon>
        <taxon>Ascomycota</taxon>
        <taxon>Pezizomycotina</taxon>
        <taxon>Sordariomycetes</taxon>
        <taxon>Hypocreomycetidae</taxon>
        <taxon>Glomerellales</taxon>
        <taxon>Plectosphaerellaceae</taxon>
        <taxon>Verticillium</taxon>
    </lineage>
</organism>
<dbReference type="SUPFAM" id="SSF47370">
    <property type="entry name" value="Bromodomain"/>
    <property type="match status" value="1"/>
</dbReference>
<keyword evidence="6" id="KW-0256">Endoplasmic reticulum</keyword>
<dbReference type="SUPFAM" id="SSF54695">
    <property type="entry name" value="POZ domain"/>
    <property type="match status" value="1"/>
</dbReference>
<evidence type="ECO:0000256" key="1">
    <source>
        <dbReference type="ARBA" id="ARBA00004477"/>
    </source>
</evidence>
<feature type="region of interest" description="Disordered" evidence="13">
    <location>
        <begin position="629"/>
        <end position="697"/>
    </location>
</feature>
<evidence type="ECO:0000259" key="16">
    <source>
        <dbReference type="PROSITE" id="PS50097"/>
    </source>
</evidence>
<feature type="region of interest" description="Disordered" evidence="13">
    <location>
        <begin position="382"/>
        <end position="427"/>
    </location>
</feature>
<dbReference type="SMART" id="SM00297">
    <property type="entry name" value="BROMO"/>
    <property type="match status" value="1"/>
</dbReference>
<keyword evidence="9" id="KW-0811">Translocation</keyword>
<dbReference type="CDD" id="cd18186">
    <property type="entry name" value="BTB_POZ_ZBTB_KLHL-like"/>
    <property type="match status" value="1"/>
</dbReference>
<dbReference type="PROSITE" id="PS50097">
    <property type="entry name" value="BTB"/>
    <property type="match status" value="1"/>
</dbReference>
<feature type="compositionally biased region" description="Low complexity" evidence="13">
    <location>
        <begin position="382"/>
        <end position="399"/>
    </location>
</feature>
<dbReference type="Gene3D" id="3.30.710.10">
    <property type="entry name" value="Potassium Channel Kv1.1, Chain A"/>
    <property type="match status" value="1"/>
</dbReference>
<evidence type="ECO:0000256" key="14">
    <source>
        <dbReference type="SAM" id="Phobius"/>
    </source>
</evidence>
<keyword evidence="7" id="KW-0653">Protein transport</keyword>
<proteinExistence type="inferred from homology"/>
<dbReference type="GO" id="GO:0005789">
    <property type="term" value="C:endoplasmic reticulum membrane"/>
    <property type="evidence" value="ECO:0007669"/>
    <property type="project" value="UniProtKB-SubCell"/>
</dbReference>
<dbReference type="AlphaFoldDB" id="A0A0G4KZ75"/>
<evidence type="ECO:0000256" key="6">
    <source>
        <dbReference type="ARBA" id="ARBA00022824"/>
    </source>
</evidence>
<evidence type="ECO:0000313" key="17">
    <source>
        <dbReference type="EMBL" id="CRK15069.1"/>
    </source>
</evidence>
<sequence>MSMPGPPPPGQGIPLQPGQMPSPEQIQAMRRQLEADAQKAGMTVPEFVDKLREQAQAQRMAAAQRAQQQGGQPGQPGQAHPHQHGPPGPHPGPPPGARPGAAQPITPGPPNPAALALATFLRGQELKPRTCILNGERKDMFKGSSSPTPPPSPTCADPIPVKRALRALQSPAYEKARKKNPLLPEITDRASLENTFKLLPMSMLALRVSKTDAHEGHDHKKPKRVKGLWTVKIEPQQEAKEEMYYVWFYEGSQVMRKVYAAIALLVIFLIVCYPLWPLKLRQGVYYLSWGFLCLLGLFFVMAIFRVILFCITYFVASPGLWLFPNLWEDVSFMDSFRPVWAWHETAKKGKKKKSSSAAHGGSGNAGGAFAAATGQPAPASAVTTATDTQLAAQQPQQRAGYSAPQKMDSVESTIPEQAPESTVNGGGADLPVAPEKVNGHSEPVVKPPFSWLQPHVQFVVILVGFDEVPFALHLDFICARSKYFEQKLVSTQDEKPFEPIVRLPNTTPEVFGFAQNFLYTGHVVSTSGETPSYEVLIGVWKLGHMLDIDGLCDKALAAMLDCRRITKHIPATPLLIQVWEDTPEGSSIRKLLLSWAAEYMRASETRAEFAKSLPQEVLSELVIIMSSLESAPPPAPESSPDTAQPASAPGTAPRKSVHYLEDDSDDERARGAKKSRRVSAVAPAVANTPPSSMERKPPAVRKIVKAALPKRRSSAAVAIADGDISTERKVEFCADLLERMLSGPGFWTRLVGPFKDPVDPEKDHVPDYFEKVKKPMDLATVKLKMDRQEYTNENEFAADVRLIFENCYTYWNRTDPMWAACEKFQKTFEDKYSQMTKTITKLMREPAD</sequence>
<dbReference type="PANTHER" id="PTHR12443">
    <property type="entry name" value="TRANSLOCATION PROTEIN SEC62"/>
    <property type="match status" value="1"/>
</dbReference>
<name>A0A0G4KZ75_VERLO</name>
<evidence type="ECO:0000256" key="2">
    <source>
        <dbReference type="ARBA" id="ARBA00010604"/>
    </source>
</evidence>
<feature type="domain" description="Bromo" evidence="15">
    <location>
        <begin position="753"/>
        <end position="818"/>
    </location>
</feature>
<dbReference type="InterPro" id="IPR036427">
    <property type="entry name" value="Bromodomain-like_sf"/>
</dbReference>
<accession>A0A0G4KZ75</accession>
<feature type="compositionally biased region" description="Low complexity" evidence="13">
    <location>
        <begin position="12"/>
        <end position="21"/>
    </location>
</feature>
<evidence type="ECO:0000256" key="12">
    <source>
        <dbReference type="PROSITE-ProRule" id="PRU00035"/>
    </source>
</evidence>